<keyword evidence="4" id="KW-1185">Reference proteome</keyword>
<reference evidence="3" key="1">
    <citation type="submission" date="2021-06" db="EMBL/GenBank/DDBJ databases">
        <authorList>
            <person name="Kallberg Y."/>
            <person name="Tangrot J."/>
            <person name="Rosling A."/>
        </authorList>
    </citation>
    <scope>NUCLEOTIDE SEQUENCE</scope>
    <source>
        <strain evidence="3">FL130A</strain>
    </source>
</reference>
<dbReference type="AlphaFoldDB" id="A0A9N9EGI1"/>
<dbReference type="OrthoDB" id="2425313at2759"/>
<dbReference type="Proteomes" id="UP000789508">
    <property type="component" value="Unassembled WGS sequence"/>
</dbReference>
<dbReference type="PROSITE" id="PS50011">
    <property type="entry name" value="PROTEIN_KINASE_DOM"/>
    <property type="match status" value="1"/>
</dbReference>
<feature type="non-terminal residue" evidence="3">
    <location>
        <position position="1"/>
    </location>
</feature>
<feature type="domain" description="Protein kinase" evidence="2">
    <location>
        <begin position="57"/>
        <end position="108"/>
    </location>
</feature>
<keyword evidence="1" id="KW-0547">Nucleotide-binding</keyword>
<sequence length="108" mass="12897">NGIGVTRDLQQANYWYRKERSVKINKTLYMDIDDNSGLEKILNDEKYQLSWIPYNEFRDIEKIGNGGFATVYFAHWFDKTTNVWMPFALKLIHDSNKYNQEFADEVVY</sequence>
<dbReference type="EMBL" id="CAJVPS010012449">
    <property type="protein sequence ID" value="CAG8670971.1"/>
    <property type="molecule type" value="Genomic_DNA"/>
</dbReference>
<evidence type="ECO:0000259" key="2">
    <source>
        <dbReference type="PROSITE" id="PS50011"/>
    </source>
</evidence>
<feature type="binding site" evidence="1">
    <location>
        <position position="90"/>
    </location>
    <ligand>
        <name>ATP</name>
        <dbReference type="ChEBI" id="CHEBI:30616"/>
    </ligand>
</feature>
<dbReference type="InterPro" id="IPR011009">
    <property type="entry name" value="Kinase-like_dom_sf"/>
</dbReference>
<dbReference type="GO" id="GO:0005524">
    <property type="term" value="F:ATP binding"/>
    <property type="evidence" value="ECO:0007669"/>
    <property type="project" value="UniProtKB-UniRule"/>
</dbReference>
<evidence type="ECO:0000256" key="1">
    <source>
        <dbReference type="PROSITE-ProRule" id="PRU10141"/>
    </source>
</evidence>
<accession>A0A9N9EGI1</accession>
<name>A0A9N9EGI1_9GLOM</name>
<evidence type="ECO:0000313" key="4">
    <source>
        <dbReference type="Proteomes" id="UP000789508"/>
    </source>
</evidence>
<organism evidence="3 4">
    <name type="scientific">Ambispora leptoticha</name>
    <dbReference type="NCBI Taxonomy" id="144679"/>
    <lineage>
        <taxon>Eukaryota</taxon>
        <taxon>Fungi</taxon>
        <taxon>Fungi incertae sedis</taxon>
        <taxon>Mucoromycota</taxon>
        <taxon>Glomeromycotina</taxon>
        <taxon>Glomeromycetes</taxon>
        <taxon>Archaeosporales</taxon>
        <taxon>Ambisporaceae</taxon>
        <taxon>Ambispora</taxon>
    </lineage>
</organism>
<dbReference type="InterPro" id="IPR000719">
    <property type="entry name" value="Prot_kinase_dom"/>
</dbReference>
<evidence type="ECO:0000313" key="3">
    <source>
        <dbReference type="EMBL" id="CAG8670971.1"/>
    </source>
</evidence>
<keyword evidence="1" id="KW-0067">ATP-binding</keyword>
<dbReference type="GO" id="GO:0004672">
    <property type="term" value="F:protein kinase activity"/>
    <property type="evidence" value="ECO:0007669"/>
    <property type="project" value="InterPro"/>
</dbReference>
<protein>
    <submittedName>
        <fullName evidence="3">556_t:CDS:1</fullName>
    </submittedName>
</protein>
<dbReference type="PROSITE" id="PS00107">
    <property type="entry name" value="PROTEIN_KINASE_ATP"/>
    <property type="match status" value="1"/>
</dbReference>
<dbReference type="Gene3D" id="3.30.200.20">
    <property type="entry name" value="Phosphorylase Kinase, domain 1"/>
    <property type="match status" value="1"/>
</dbReference>
<dbReference type="InterPro" id="IPR017441">
    <property type="entry name" value="Protein_kinase_ATP_BS"/>
</dbReference>
<gene>
    <name evidence="3" type="ORF">ALEPTO_LOCUS10589</name>
</gene>
<proteinExistence type="predicted"/>
<dbReference type="SUPFAM" id="SSF56112">
    <property type="entry name" value="Protein kinase-like (PK-like)"/>
    <property type="match status" value="1"/>
</dbReference>
<comment type="caution">
    <text evidence="3">The sequence shown here is derived from an EMBL/GenBank/DDBJ whole genome shotgun (WGS) entry which is preliminary data.</text>
</comment>